<evidence type="ECO:0000313" key="9">
    <source>
        <dbReference type="Proteomes" id="UP001519308"/>
    </source>
</evidence>
<evidence type="ECO:0000256" key="4">
    <source>
        <dbReference type="ARBA" id="ARBA00022692"/>
    </source>
</evidence>
<keyword evidence="4 7" id="KW-0812">Transmembrane</keyword>
<proteinExistence type="inferred from homology"/>
<dbReference type="PROSITE" id="PS01311">
    <property type="entry name" value="LGT"/>
    <property type="match status" value="1"/>
</dbReference>
<keyword evidence="5 7" id="KW-1133">Transmembrane helix</keyword>
<dbReference type="InterPro" id="IPR001640">
    <property type="entry name" value="Lgt"/>
</dbReference>
<protein>
    <recommendedName>
        <fullName evidence="7">Phosphatidylglycerol--prolipoprotein diacylglyceryl transferase</fullName>
        <ecNumber evidence="7">2.5.1.145</ecNumber>
    </recommendedName>
</protein>
<dbReference type="Proteomes" id="UP001519308">
    <property type="component" value="Unassembled WGS sequence"/>
</dbReference>
<evidence type="ECO:0000256" key="1">
    <source>
        <dbReference type="ARBA" id="ARBA00007150"/>
    </source>
</evidence>
<comment type="caution">
    <text evidence="8">The sequence shown here is derived from an EMBL/GenBank/DDBJ whole genome shotgun (WGS) entry which is preliminary data.</text>
</comment>
<evidence type="ECO:0000256" key="2">
    <source>
        <dbReference type="ARBA" id="ARBA00022475"/>
    </source>
</evidence>
<comment type="subcellular location">
    <subcellularLocation>
        <location evidence="7">Cell membrane</location>
        <topology evidence="7">Multi-pass membrane protein</topology>
    </subcellularLocation>
</comment>
<name>A0ABS4K7X7_9CLOT</name>
<evidence type="ECO:0000256" key="7">
    <source>
        <dbReference type="HAMAP-Rule" id="MF_01147"/>
    </source>
</evidence>
<dbReference type="PANTHER" id="PTHR30589">
    <property type="entry name" value="PROLIPOPROTEIN DIACYLGLYCERYL TRANSFERASE"/>
    <property type="match status" value="1"/>
</dbReference>
<dbReference type="PANTHER" id="PTHR30589:SF0">
    <property type="entry name" value="PHOSPHATIDYLGLYCEROL--PROLIPOPROTEIN DIACYLGLYCERYL TRANSFERASE"/>
    <property type="match status" value="1"/>
</dbReference>
<comment type="pathway">
    <text evidence="7">Protein modification; lipoprotein biosynthesis (diacylglyceryl transfer).</text>
</comment>
<dbReference type="Pfam" id="PF01790">
    <property type="entry name" value="LGT"/>
    <property type="match status" value="1"/>
</dbReference>
<dbReference type="EMBL" id="JAGGLL010000041">
    <property type="protein sequence ID" value="MBP2023893.1"/>
    <property type="molecule type" value="Genomic_DNA"/>
</dbReference>
<evidence type="ECO:0000256" key="6">
    <source>
        <dbReference type="ARBA" id="ARBA00023136"/>
    </source>
</evidence>
<dbReference type="GO" id="GO:0016740">
    <property type="term" value="F:transferase activity"/>
    <property type="evidence" value="ECO:0007669"/>
    <property type="project" value="UniProtKB-KW"/>
</dbReference>
<feature type="transmembrane region" description="Helical" evidence="7">
    <location>
        <begin position="86"/>
        <end position="104"/>
    </location>
</feature>
<feature type="transmembrane region" description="Helical" evidence="7">
    <location>
        <begin position="171"/>
        <end position="190"/>
    </location>
</feature>
<feature type="transmembrane region" description="Helical" evidence="7">
    <location>
        <begin position="45"/>
        <end position="66"/>
    </location>
</feature>
<feature type="transmembrane region" description="Helical" evidence="7">
    <location>
        <begin position="111"/>
        <end position="129"/>
    </location>
</feature>
<accession>A0ABS4K7X7</accession>
<comment type="catalytic activity">
    <reaction evidence="7">
        <text>L-cysteinyl-[prolipoprotein] + a 1,2-diacyl-sn-glycero-3-phospho-(1'-sn-glycerol) = an S-1,2-diacyl-sn-glyceryl-L-cysteinyl-[prolipoprotein] + sn-glycerol 1-phosphate + H(+)</text>
        <dbReference type="Rhea" id="RHEA:56712"/>
        <dbReference type="Rhea" id="RHEA-COMP:14679"/>
        <dbReference type="Rhea" id="RHEA-COMP:14680"/>
        <dbReference type="ChEBI" id="CHEBI:15378"/>
        <dbReference type="ChEBI" id="CHEBI:29950"/>
        <dbReference type="ChEBI" id="CHEBI:57685"/>
        <dbReference type="ChEBI" id="CHEBI:64716"/>
        <dbReference type="ChEBI" id="CHEBI:140658"/>
        <dbReference type="EC" id="2.5.1.145"/>
    </reaction>
</comment>
<feature type="binding site" evidence="7">
    <location>
        <position position="131"/>
    </location>
    <ligand>
        <name>a 1,2-diacyl-sn-glycero-3-phospho-(1'-sn-glycerol)</name>
        <dbReference type="ChEBI" id="CHEBI:64716"/>
    </ligand>
</feature>
<keyword evidence="2 7" id="KW-1003">Cell membrane</keyword>
<keyword evidence="9" id="KW-1185">Reference proteome</keyword>
<dbReference type="RefSeq" id="WP_021282373.1">
    <property type="nucleotide sequence ID" value="NZ_JAGGLL010000041.1"/>
</dbReference>
<feature type="transmembrane region" description="Helical" evidence="7">
    <location>
        <begin position="197"/>
        <end position="214"/>
    </location>
</feature>
<organism evidence="8 9">
    <name type="scientific">Clostridium punense</name>
    <dbReference type="NCBI Taxonomy" id="1054297"/>
    <lineage>
        <taxon>Bacteria</taxon>
        <taxon>Bacillati</taxon>
        <taxon>Bacillota</taxon>
        <taxon>Clostridia</taxon>
        <taxon>Eubacteriales</taxon>
        <taxon>Clostridiaceae</taxon>
        <taxon>Clostridium</taxon>
    </lineage>
</organism>
<evidence type="ECO:0000256" key="3">
    <source>
        <dbReference type="ARBA" id="ARBA00022679"/>
    </source>
</evidence>
<dbReference type="NCBIfam" id="TIGR00544">
    <property type="entry name" value="lgt"/>
    <property type="match status" value="1"/>
</dbReference>
<feature type="transmembrane region" description="Helical" evidence="7">
    <location>
        <begin position="13"/>
        <end position="33"/>
    </location>
</feature>
<sequence length="255" mass="29144">MDPVAITLFGIDIMWYGVIISTGIIIALLLTEYTCKLRDIKYDDVLTIFLVTFPLAVLGARIYYVIFEFNNYYKDNLSDIFNIRQGGLAIHGAIIATVIVVYVFSKKKNLTFLSLLDVAAPSLILAQSIGRWGNFFNQEAHGGPVSKEFISKFPDFIQRGMFIDGTYYHPTFLYESIWNLVVFCILFYLIHKVRKRGIVFFSYLGLYSLGRFFIEGLRTDSLMIGPLRMAQLISIVGILICIVGIFMIYRKKKTV</sequence>
<reference evidence="8 9" key="1">
    <citation type="submission" date="2021-03" db="EMBL/GenBank/DDBJ databases">
        <title>Genomic Encyclopedia of Type Strains, Phase IV (KMG-IV): sequencing the most valuable type-strain genomes for metagenomic binning, comparative biology and taxonomic classification.</title>
        <authorList>
            <person name="Goeker M."/>
        </authorList>
    </citation>
    <scope>NUCLEOTIDE SEQUENCE [LARGE SCALE GENOMIC DNA]</scope>
    <source>
        <strain evidence="8 9">DSM 28650</strain>
    </source>
</reference>
<dbReference type="HAMAP" id="MF_01147">
    <property type="entry name" value="Lgt"/>
    <property type="match status" value="1"/>
</dbReference>
<dbReference type="EC" id="2.5.1.145" evidence="7"/>
<evidence type="ECO:0000256" key="5">
    <source>
        <dbReference type="ARBA" id="ARBA00022989"/>
    </source>
</evidence>
<keyword evidence="6 7" id="KW-0472">Membrane</keyword>
<feature type="transmembrane region" description="Helical" evidence="7">
    <location>
        <begin position="229"/>
        <end position="249"/>
    </location>
</feature>
<keyword evidence="3 7" id="KW-0808">Transferase</keyword>
<comment type="similarity">
    <text evidence="1 7">Belongs to the Lgt family.</text>
</comment>
<gene>
    <name evidence="7" type="primary">lgt</name>
    <name evidence="8" type="ORF">J2Z44_003735</name>
</gene>
<evidence type="ECO:0000313" key="8">
    <source>
        <dbReference type="EMBL" id="MBP2023893.1"/>
    </source>
</evidence>
<comment type="function">
    <text evidence="7">Catalyzes the transfer of the diacylglyceryl group from phosphatidylglycerol to the sulfhydryl group of the N-terminal cysteine of a prolipoprotein, the first step in the formation of mature lipoproteins.</text>
</comment>